<feature type="transmembrane region" description="Helical" evidence="7">
    <location>
        <begin position="348"/>
        <end position="367"/>
    </location>
</feature>
<keyword evidence="2" id="KW-1003">Cell membrane</keyword>
<organism evidence="8 9">
    <name type="scientific">Muricoccus roseus</name>
    <dbReference type="NCBI Taxonomy" id="198092"/>
    <lineage>
        <taxon>Bacteria</taxon>
        <taxon>Pseudomonadati</taxon>
        <taxon>Pseudomonadota</taxon>
        <taxon>Alphaproteobacteria</taxon>
        <taxon>Acetobacterales</taxon>
        <taxon>Roseomonadaceae</taxon>
        <taxon>Muricoccus</taxon>
    </lineage>
</organism>
<protein>
    <submittedName>
        <fullName evidence="8">Lipopolysaccharide export system permease protein</fullName>
    </submittedName>
</protein>
<dbReference type="GO" id="GO:0055085">
    <property type="term" value="P:transmembrane transport"/>
    <property type="evidence" value="ECO:0007669"/>
    <property type="project" value="InterPro"/>
</dbReference>
<dbReference type="Proteomes" id="UP000184387">
    <property type="component" value="Unassembled WGS sequence"/>
</dbReference>
<accession>A0A1M6G9I2</accession>
<dbReference type="NCBIfam" id="TIGR04407">
    <property type="entry name" value="LptF_YjgP"/>
    <property type="match status" value="1"/>
</dbReference>
<evidence type="ECO:0000256" key="1">
    <source>
        <dbReference type="ARBA" id="ARBA00004651"/>
    </source>
</evidence>
<dbReference type="Pfam" id="PF03739">
    <property type="entry name" value="LptF_LptG"/>
    <property type="match status" value="1"/>
</dbReference>
<feature type="transmembrane region" description="Helical" evidence="7">
    <location>
        <begin position="290"/>
        <end position="309"/>
    </location>
</feature>
<dbReference type="RefSeq" id="WP_073133518.1">
    <property type="nucleotide sequence ID" value="NZ_FQZF01000008.1"/>
</dbReference>
<evidence type="ECO:0000313" key="9">
    <source>
        <dbReference type="Proteomes" id="UP000184387"/>
    </source>
</evidence>
<proteinExistence type="predicted"/>
<dbReference type="PANTHER" id="PTHR33529:SF6">
    <property type="entry name" value="YJGP_YJGQ FAMILY PERMEASE"/>
    <property type="match status" value="1"/>
</dbReference>
<evidence type="ECO:0000256" key="4">
    <source>
        <dbReference type="ARBA" id="ARBA00022989"/>
    </source>
</evidence>
<sequence>MSRVTRYISRQIALSLLAVTIGLAALIWLTQSLRFIELVLDRGLPFSVFLELTGLLLPSFFAVILPITTFVVTLFTYVRLSTDRELVVMRAAGLSDWRLARPALMVALVATGLGLMLQTWLVPISHAAFREWQFEIRNQMAAILLQEGVFSSVSNDLTVYARIRERDGTLRGILIHDQREPGAPVTILAERGVILPSPNGPRVVLLNGQRQQMERAVPPNSPPGTPPQPRLTVLAFGENSVDLARTSRTEDSRNRDSRERFVGELLNPDPEEGLPERDIRKFKAEGHGRLASPFTALSFALVGLAAALASGFRRHGGGLTAVIAVGAVVSLLALGLAVGNLAARDNRFIPLIWLHVLGPGVIAAWVLSGAPGWPRRAPPVAGPAPAGELSRRAAG</sequence>
<dbReference type="InterPro" id="IPR030922">
    <property type="entry name" value="LptF"/>
</dbReference>
<dbReference type="PANTHER" id="PTHR33529">
    <property type="entry name" value="SLR0882 PROTEIN-RELATED"/>
    <property type="match status" value="1"/>
</dbReference>
<keyword evidence="3 7" id="KW-0812">Transmembrane</keyword>
<dbReference type="STRING" id="198092.SAMN02745194_01662"/>
<feature type="region of interest" description="Disordered" evidence="6">
    <location>
        <begin position="244"/>
        <end position="275"/>
    </location>
</feature>
<feature type="transmembrane region" description="Helical" evidence="7">
    <location>
        <begin position="56"/>
        <end position="78"/>
    </location>
</feature>
<keyword evidence="5 7" id="KW-0472">Membrane</keyword>
<dbReference type="GO" id="GO:0015920">
    <property type="term" value="P:lipopolysaccharide transport"/>
    <property type="evidence" value="ECO:0007669"/>
    <property type="project" value="TreeGrafter"/>
</dbReference>
<feature type="transmembrane region" description="Helical" evidence="7">
    <location>
        <begin position="12"/>
        <end position="36"/>
    </location>
</feature>
<dbReference type="GO" id="GO:0043190">
    <property type="term" value="C:ATP-binding cassette (ABC) transporter complex"/>
    <property type="evidence" value="ECO:0007669"/>
    <property type="project" value="InterPro"/>
</dbReference>
<comment type="subcellular location">
    <subcellularLocation>
        <location evidence="1">Cell membrane</location>
        <topology evidence="1">Multi-pass membrane protein</topology>
    </subcellularLocation>
</comment>
<evidence type="ECO:0000256" key="7">
    <source>
        <dbReference type="SAM" id="Phobius"/>
    </source>
</evidence>
<feature type="transmembrane region" description="Helical" evidence="7">
    <location>
        <begin position="99"/>
        <end position="121"/>
    </location>
</feature>
<name>A0A1M6G9I2_9PROT</name>
<dbReference type="OrthoDB" id="8477889at2"/>
<dbReference type="AlphaFoldDB" id="A0A1M6G9I2"/>
<feature type="transmembrane region" description="Helical" evidence="7">
    <location>
        <begin position="321"/>
        <end position="342"/>
    </location>
</feature>
<evidence type="ECO:0000256" key="3">
    <source>
        <dbReference type="ARBA" id="ARBA00022692"/>
    </source>
</evidence>
<gene>
    <name evidence="8" type="ORF">SAMN02745194_01662</name>
</gene>
<evidence type="ECO:0000256" key="5">
    <source>
        <dbReference type="ARBA" id="ARBA00023136"/>
    </source>
</evidence>
<keyword evidence="4 7" id="KW-1133">Transmembrane helix</keyword>
<feature type="compositionally biased region" description="Basic and acidic residues" evidence="6">
    <location>
        <begin position="245"/>
        <end position="262"/>
    </location>
</feature>
<evidence type="ECO:0000256" key="2">
    <source>
        <dbReference type="ARBA" id="ARBA00022475"/>
    </source>
</evidence>
<evidence type="ECO:0000313" key="8">
    <source>
        <dbReference type="EMBL" id="SHJ06579.1"/>
    </source>
</evidence>
<dbReference type="EMBL" id="FQZF01000008">
    <property type="protein sequence ID" value="SHJ06579.1"/>
    <property type="molecule type" value="Genomic_DNA"/>
</dbReference>
<keyword evidence="9" id="KW-1185">Reference proteome</keyword>
<reference evidence="8 9" key="1">
    <citation type="submission" date="2016-11" db="EMBL/GenBank/DDBJ databases">
        <authorList>
            <person name="Jaros S."/>
            <person name="Januszkiewicz K."/>
            <person name="Wedrychowicz H."/>
        </authorList>
    </citation>
    <scope>NUCLEOTIDE SEQUENCE [LARGE SCALE GENOMIC DNA]</scope>
    <source>
        <strain evidence="8 9">DSM 14916</strain>
    </source>
</reference>
<dbReference type="InterPro" id="IPR005495">
    <property type="entry name" value="LptG/LptF_permease"/>
</dbReference>
<evidence type="ECO:0000256" key="6">
    <source>
        <dbReference type="SAM" id="MobiDB-lite"/>
    </source>
</evidence>